<comment type="caution">
    <text evidence="2">The sequence shown here is derived from an EMBL/GenBank/DDBJ whole genome shotgun (WGS) entry which is preliminary data.</text>
</comment>
<name>A0A7X2BSE1_9PSED</name>
<evidence type="ECO:0000259" key="1">
    <source>
        <dbReference type="Pfam" id="PF18536"/>
    </source>
</evidence>
<dbReference type="Proteomes" id="UP000447574">
    <property type="component" value="Unassembled WGS sequence"/>
</dbReference>
<evidence type="ECO:0000313" key="2">
    <source>
        <dbReference type="EMBL" id="MQT73297.1"/>
    </source>
</evidence>
<feature type="domain" description="DUF5623" evidence="1">
    <location>
        <begin position="302"/>
        <end position="408"/>
    </location>
</feature>
<dbReference type="Gene3D" id="1.20.1260.40">
    <property type="match status" value="1"/>
</dbReference>
<accession>A0A7X2BSE1</accession>
<dbReference type="InterPro" id="IPR040531">
    <property type="entry name" value="DUF5623"/>
</dbReference>
<organism evidence="2 3">
    <name type="scientific">Pseudomonas helleri</name>
    <dbReference type="NCBI Taxonomy" id="1608996"/>
    <lineage>
        <taxon>Bacteria</taxon>
        <taxon>Pseudomonadati</taxon>
        <taxon>Pseudomonadota</taxon>
        <taxon>Gammaproteobacteria</taxon>
        <taxon>Pseudomonadales</taxon>
        <taxon>Pseudomonadaceae</taxon>
        <taxon>Pseudomonas</taxon>
    </lineage>
</organism>
<reference evidence="2 3" key="1">
    <citation type="submission" date="2019-10" db="EMBL/GenBank/DDBJ databases">
        <title>Evaluation of single-gene subtyping targets for Pseudomonas.</title>
        <authorList>
            <person name="Reichler S.J."/>
            <person name="Orsi R.H."/>
            <person name="Wiedmann M."/>
            <person name="Martin N.H."/>
            <person name="Murphy S.I."/>
        </authorList>
    </citation>
    <scope>NUCLEOTIDE SEQUENCE [LARGE SCALE GENOMIC DNA]</scope>
    <source>
        <strain evidence="2 3">FSL R10-2932</strain>
    </source>
</reference>
<evidence type="ECO:0000313" key="3">
    <source>
        <dbReference type="Proteomes" id="UP000447574"/>
    </source>
</evidence>
<gene>
    <name evidence="2" type="ORF">GHO37_03115</name>
</gene>
<protein>
    <recommendedName>
        <fullName evidence="1">DUF5623 domain-containing protein</fullName>
    </recommendedName>
</protein>
<dbReference type="Pfam" id="PF18536">
    <property type="entry name" value="DUF5623"/>
    <property type="match status" value="1"/>
</dbReference>
<sequence length="418" mass="47282">MNLFEVKPSTLGGIKSLAKKIKRDLGIPHHEALDLSAHEAGFQNFRHAQHLGGHNPNYQTIYLTAYWYGSEGAGRETLTIQIEKPLYEIASRSQLEHGKHLIPFRLEFADHLERRVDLNSQSEAHDDIYAAARSIVFMEILSLRPAMSAEQSELLSQYGNLPGKDHPSLWAHKQTRALVFMDEPYNPQFRERTTWASAHDIHMLTSEWRGIYRPGHTIPNIFCSDQSTMTLLQEQAPRLEKGACEIHGDMESAPYHTQFISPSREAASKKRRPRPMPAIPGLEVKGALPYGQFIGGQTSLWRPAKRMSLDLHLETAALLTSLENSGMPYACDSPFADVRVALDDWMNLEFPSDGEITDEQRGAYSYNATPIKIRKGIEQLDAINKISDLLQQGYADCKPLHVVLKKIRRIHTAISRKI</sequence>
<proteinExistence type="predicted"/>
<dbReference type="RefSeq" id="WP_153437717.1">
    <property type="nucleotide sequence ID" value="NZ_WIWF01000007.1"/>
</dbReference>
<dbReference type="AlphaFoldDB" id="A0A7X2BSE1"/>
<dbReference type="EMBL" id="WIWF01000007">
    <property type="protein sequence ID" value="MQT73297.1"/>
    <property type="molecule type" value="Genomic_DNA"/>
</dbReference>